<organism evidence="1 2">
    <name type="scientific">Pseudomonas phage vB_Paer_PsIn</name>
    <dbReference type="NCBI Taxonomy" id="2924907"/>
    <lineage>
        <taxon>Viruses</taxon>
        <taxon>Duplodnaviria</taxon>
        <taxon>Heunggongvirae</taxon>
        <taxon>Uroviricota</taxon>
        <taxon>Caudoviricetes</taxon>
        <taxon>Vandenendeviridae</taxon>
        <taxon>Skurskavirinae</taxon>
        <taxon>Pakpunavirus</taxon>
        <taxon>Pakpunavirus PsIn</taxon>
    </lineage>
</organism>
<dbReference type="GO" id="GO:0006508">
    <property type="term" value="P:proteolysis"/>
    <property type="evidence" value="ECO:0007669"/>
    <property type="project" value="UniProtKB-KW"/>
</dbReference>
<keyword evidence="1" id="KW-0645">Protease</keyword>
<proteinExistence type="predicted"/>
<keyword evidence="2" id="KW-1185">Reference proteome</keyword>
<reference evidence="1 2" key="1">
    <citation type="submission" date="2022-02" db="EMBL/GenBank/DDBJ databases">
        <authorList>
            <person name="Akremi I."/>
            <person name="Wagemans J."/>
        </authorList>
    </citation>
    <scope>NUCLEOTIDE SEQUENCE [LARGE SCALE GENOMIC DNA]</scope>
</reference>
<sequence length="29" mass="3352">MARTPHFSPPTRRASFCLKFAVDKVSRNM</sequence>
<evidence type="ECO:0000313" key="2">
    <source>
        <dbReference type="Proteomes" id="UP001218704"/>
    </source>
</evidence>
<dbReference type="Proteomes" id="UP001218704">
    <property type="component" value="Segment"/>
</dbReference>
<accession>A0AAE9GS10</accession>
<dbReference type="EMBL" id="OM870970">
    <property type="protein sequence ID" value="UOL48122.1"/>
    <property type="molecule type" value="Genomic_DNA"/>
</dbReference>
<name>A0AAE9GS10_9CAUD</name>
<dbReference type="GO" id="GO:0008233">
    <property type="term" value="F:peptidase activity"/>
    <property type="evidence" value="ECO:0007669"/>
    <property type="project" value="UniProtKB-KW"/>
</dbReference>
<keyword evidence="1" id="KW-0378">Hydrolase</keyword>
<evidence type="ECO:0000313" key="1">
    <source>
        <dbReference type="EMBL" id="UOL48122.1"/>
    </source>
</evidence>
<protein>
    <submittedName>
        <fullName evidence="1">Prohead core protein protease</fullName>
    </submittedName>
</protein>
<gene>
    <name evidence="1" type="ORF">vBPaerPsIn_94</name>
</gene>